<feature type="active site" evidence="1">
    <location>
        <position position="206"/>
    </location>
</feature>
<evidence type="ECO:0000256" key="2">
    <source>
        <dbReference type="PIRSR" id="PIRSR640198-2"/>
    </source>
</evidence>
<feature type="domain" description="Fido" evidence="4">
    <location>
        <begin position="127"/>
        <end position="266"/>
    </location>
</feature>
<dbReference type="AlphaFoldDB" id="A0A6S6TYY9"/>
<dbReference type="PANTHER" id="PTHR13504">
    <property type="entry name" value="FIDO DOMAIN-CONTAINING PROTEIN DDB_G0283145"/>
    <property type="match status" value="1"/>
</dbReference>
<dbReference type="PANTHER" id="PTHR13504:SF38">
    <property type="entry name" value="FIDO DOMAIN-CONTAINING PROTEIN"/>
    <property type="match status" value="1"/>
</dbReference>
<proteinExistence type="predicted"/>
<evidence type="ECO:0000256" key="3">
    <source>
        <dbReference type="PIRSR" id="PIRSR640198-3"/>
    </source>
</evidence>
<evidence type="ECO:0000259" key="4">
    <source>
        <dbReference type="PROSITE" id="PS51459"/>
    </source>
</evidence>
<dbReference type="Gene3D" id="1.10.3290.10">
    <property type="entry name" value="Fido-like domain"/>
    <property type="match status" value="1"/>
</dbReference>
<dbReference type="PROSITE" id="PS51459">
    <property type="entry name" value="FIDO"/>
    <property type="match status" value="1"/>
</dbReference>
<gene>
    <name evidence="5" type="ORF">HELGO_WM7434</name>
</gene>
<keyword evidence="2" id="KW-0067">ATP-binding</keyword>
<dbReference type="InterPro" id="IPR040198">
    <property type="entry name" value="Fido_containing"/>
</dbReference>
<dbReference type="SUPFAM" id="SSF140931">
    <property type="entry name" value="Fic-like"/>
    <property type="match status" value="1"/>
</dbReference>
<dbReference type="InterPro" id="IPR003812">
    <property type="entry name" value="Fido"/>
</dbReference>
<feature type="binding site" evidence="2">
    <location>
        <begin position="210"/>
        <end position="217"/>
    </location>
    <ligand>
        <name>ATP</name>
        <dbReference type="ChEBI" id="CHEBI:30616"/>
    </ligand>
</feature>
<keyword evidence="2" id="KW-0547">Nucleotide-binding</keyword>
<evidence type="ECO:0000256" key="1">
    <source>
        <dbReference type="PIRSR" id="PIRSR640198-1"/>
    </source>
</evidence>
<feature type="binding site" evidence="2">
    <location>
        <begin position="244"/>
        <end position="245"/>
    </location>
    <ligand>
        <name>ATP</name>
        <dbReference type="ChEBI" id="CHEBI:30616"/>
    </ligand>
</feature>
<protein>
    <submittedName>
        <fullName evidence="5">Cell filamentation protein Fic</fullName>
    </submittedName>
</protein>
<evidence type="ECO:0000313" key="5">
    <source>
        <dbReference type="EMBL" id="CAA6825812.1"/>
    </source>
</evidence>
<name>A0A6S6TYY9_9BACT</name>
<feature type="site" description="Important for autoinhibition of adenylyltransferase activity" evidence="3">
    <location>
        <position position="77"/>
    </location>
</feature>
<dbReference type="GO" id="GO:0005524">
    <property type="term" value="F:ATP binding"/>
    <property type="evidence" value="ECO:0007669"/>
    <property type="project" value="UniProtKB-KW"/>
</dbReference>
<sequence length="302" mass="35017">MSDTKEEFLKLITAIMNDSTFKLLKLYPNSESLNVILEQIKDLKKSLDSFRPLQGIHIEKLDQYLDEVFTYDSTGIEGNTLTLQETSLVLNKGVTIGGKSLREHFEIVNHKEAIDYIKDLVKNEIDFDKRVLLDIHHLILKNVDIQNAGKYRNVDVMISGSAHKPPTFLQVESLMKDFFKFYEESKENLNPVILSAEMHERLVTIHPFVDGNGRTSRLLMNLILLKHGFPITNISSQNELRDEYYKSLETTQTEDDKEIFHKFIAKNVKDSLIKYLEIISVNGEENIKGEYFYKRVLELTKK</sequence>
<dbReference type="InterPro" id="IPR036597">
    <property type="entry name" value="Fido-like_dom_sf"/>
</dbReference>
<accession>A0A6S6TYY9</accession>
<dbReference type="Pfam" id="PF02661">
    <property type="entry name" value="Fic"/>
    <property type="match status" value="1"/>
</dbReference>
<reference evidence="5" key="1">
    <citation type="submission" date="2020-01" db="EMBL/GenBank/DDBJ databases">
        <authorList>
            <person name="Meier V. D."/>
            <person name="Meier V D."/>
        </authorList>
    </citation>
    <scope>NUCLEOTIDE SEQUENCE</scope>
    <source>
        <strain evidence="5">HLG_WM_MAG_05</strain>
    </source>
</reference>
<organism evidence="5">
    <name type="scientific">uncultured Sulfurovum sp</name>
    <dbReference type="NCBI Taxonomy" id="269237"/>
    <lineage>
        <taxon>Bacteria</taxon>
        <taxon>Pseudomonadati</taxon>
        <taxon>Campylobacterota</taxon>
        <taxon>Epsilonproteobacteria</taxon>
        <taxon>Campylobacterales</taxon>
        <taxon>Sulfurovaceae</taxon>
        <taxon>Sulfurovum</taxon>
        <taxon>environmental samples</taxon>
    </lineage>
</organism>
<dbReference type="EMBL" id="CACVAU010000084">
    <property type="protein sequence ID" value="CAA6825812.1"/>
    <property type="molecule type" value="Genomic_DNA"/>
</dbReference>